<keyword evidence="3" id="KW-0472">Membrane</keyword>
<feature type="transmembrane region" description="Helical" evidence="3">
    <location>
        <begin position="171"/>
        <end position="191"/>
    </location>
</feature>
<dbReference type="Proteomes" id="UP001210678">
    <property type="component" value="Unassembled WGS sequence"/>
</dbReference>
<keyword evidence="3" id="KW-0812">Transmembrane</keyword>
<proteinExistence type="predicted"/>
<name>A0ABT4YSN9_9VIBR</name>
<dbReference type="PROSITE" id="PS51755">
    <property type="entry name" value="OMPR_PHOB"/>
    <property type="match status" value="1"/>
</dbReference>
<dbReference type="InterPro" id="IPR036388">
    <property type="entry name" value="WH-like_DNA-bd_sf"/>
</dbReference>
<evidence type="ECO:0000313" key="5">
    <source>
        <dbReference type="EMBL" id="MDB1124549.1"/>
    </source>
</evidence>
<dbReference type="InterPro" id="IPR016032">
    <property type="entry name" value="Sig_transdc_resp-reg_C-effctor"/>
</dbReference>
<dbReference type="EMBL" id="JAQLOI010000001">
    <property type="protein sequence ID" value="MDB1124549.1"/>
    <property type="molecule type" value="Genomic_DNA"/>
</dbReference>
<organism evidence="5 6">
    <name type="scientific">Vibrio algarum</name>
    <dbReference type="NCBI Taxonomy" id="3020714"/>
    <lineage>
        <taxon>Bacteria</taxon>
        <taxon>Pseudomonadati</taxon>
        <taxon>Pseudomonadota</taxon>
        <taxon>Gammaproteobacteria</taxon>
        <taxon>Vibrionales</taxon>
        <taxon>Vibrionaceae</taxon>
        <taxon>Vibrio</taxon>
    </lineage>
</organism>
<dbReference type="RefSeq" id="WP_272137134.1">
    <property type="nucleotide sequence ID" value="NZ_JAQLOI010000001.1"/>
</dbReference>
<evidence type="ECO:0000256" key="2">
    <source>
        <dbReference type="PROSITE-ProRule" id="PRU01091"/>
    </source>
</evidence>
<dbReference type="Gene3D" id="1.10.10.10">
    <property type="entry name" value="Winged helix-like DNA-binding domain superfamily/Winged helix DNA-binding domain"/>
    <property type="match status" value="1"/>
</dbReference>
<reference evidence="5 6" key="1">
    <citation type="submission" date="2023-01" db="EMBL/GenBank/DDBJ databases">
        <title>Vibrio sp. KJ40-1 sp.nov, isolated from marine algae.</title>
        <authorList>
            <person name="Butt M."/>
            <person name="Kim J.M.J."/>
            <person name="Jeon C.O.C."/>
        </authorList>
    </citation>
    <scope>NUCLEOTIDE SEQUENCE [LARGE SCALE GENOMIC DNA]</scope>
    <source>
        <strain evidence="5 6">KJ40-1</strain>
    </source>
</reference>
<keyword evidence="6" id="KW-1185">Reference proteome</keyword>
<evidence type="ECO:0000313" key="6">
    <source>
        <dbReference type="Proteomes" id="UP001210678"/>
    </source>
</evidence>
<comment type="caution">
    <text evidence="5">The sequence shown here is derived from an EMBL/GenBank/DDBJ whole genome shotgun (WGS) entry which is preliminary data.</text>
</comment>
<dbReference type="CDD" id="cd00383">
    <property type="entry name" value="trans_reg_C"/>
    <property type="match status" value="1"/>
</dbReference>
<accession>A0ABT4YSN9</accession>
<dbReference type="SUPFAM" id="SSF46894">
    <property type="entry name" value="C-terminal effector domain of the bipartite response regulators"/>
    <property type="match status" value="1"/>
</dbReference>
<feature type="domain" description="OmpR/PhoB-type" evidence="4">
    <location>
        <begin position="6"/>
        <end position="109"/>
    </location>
</feature>
<evidence type="ECO:0000256" key="1">
    <source>
        <dbReference type="ARBA" id="ARBA00023125"/>
    </source>
</evidence>
<dbReference type="Pfam" id="PF00486">
    <property type="entry name" value="Trans_reg_C"/>
    <property type="match status" value="1"/>
</dbReference>
<feature type="DNA-binding region" description="OmpR/PhoB-type" evidence="2">
    <location>
        <begin position="6"/>
        <end position="109"/>
    </location>
</feature>
<keyword evidence="3" id="KW-1133">Transmembrane helix</keyword>
<evidence type="ECO:0000256" key="3">
    <source>
        <dbReference type="SAM" id="Phobius"/>
    </source>
</evidence>
<dbReference type="SMART" id="SM00862">
    <property type="entry name" value="Trans_reg_C"/>
    <property type="match status" value="1"/>
</dbReference>
<dbReference type="InterPro" id="IPR001867">
    <property type="entry name" value="OmpR/PhoB-type_DNA-bd"/>
</dbReference>
<protein>
    <submittedName>
        <fullName evidence="5">Transcriptional regulator</fullName>
    </submittedName>
</protein>
<sequence length="285" mass="32095">MSSVGTKFLLAQRFVFDPNNNSLTDKINGNELSRLGSNESRILLLFCERTNQIITRDELHEFVWRDQGFQVDDSSLTQAISTLRKVLLDSTKAPKFVKTVPKRGYQFIATVEKTIPLSSSIEEETQENTEDVVFSADKGFKDSVESMVDNTDASASQESPQIATPHKQHRLITKLILVIAALLPIFVYMMIEPAPSKFKLVDTIADIPLQTTENHPPLDDWQPLINKCVSAYLTEHTEKPIKIIVTAGPNNNLMMNYVHSESNTSENITIQLIAKQQDMSALCRR</sequence>
<evidence type="ECO:0000259" key="4">
    <source>
        <dbReference type="PROSITE" id="PS51755"/>
    </source>
</evidence>
<keyword evidence="1 2" id="KW-0238">DNA-binding</keyword>
<gene>
    <name evidence="5" type="ORF">PGX00_13160</name>
</gene>